<dbReference type="EMBL" id="JASBAM010000001">
    <property type="protein sequence ID" value="MDT0112539.1"/>
    <property type="molecule type" value="Genomic_DNA"/>
</dbReference>
<evidence type="ECO:0008006" key="5">
    <source>
        <dbReference type="Google" id="ProtNLM"/>
    </source>
</evidence>
<feature type="compositionally biased region" description="Basic and acidic residues" evidence="2">
    <location>
        <begin position="161"/>
        <end position="176"/>
    </location>
</feature>
<feature type="region of interest" description="Disordered" evidence="2">
    <location>
        <begin position="1"/>
        <end position="38"/>
    </location>
</feature>
<comment type="caution">
    <text evidence="3">The sequence shown here is derived from an EMBL/GenBank/DDBJ whole genome shotgun (WGS) entry which is preliminary data.</text>
</comment>
<proteinExistence type="predicted"/>
<organism evidence="3 4">
    <name type="scientific">Listeria cossartiae subsp. cayugensis</name>
    <dbReference type="NCBI Taxonomy" id="2713505"/>
    <lineage>
        <taxon>Bacteria</taxon>
        <taxon>Bacillati</taxon>
        <taxon>Bacillota</taxon>
        <taxon>Bacilli</taxon>
        <taxon>Bacillales</taxon>
        <taxon>Listeriaceae</taxon>
        <taxon>Listeria</taxon>
        <taxon>Listeria cossartiae</taxon>
    </lineage>
</organism>
<evidence type="ECO:0000313" key="4">
    <source>
        <dbReference type="Proteomes" id="UP001252688"/>
    </source>
</evidence>
<accession>A0ABU2IKR9</accession>
<feature type="region of interest" description="Disordered" evidence="2">
    <location>
        <begin position="142"/>
        <end position="182"/>
    </location>
</feature>
<dbReference type="RefSeq" id="WP_311177938.1">
    <property type="nucleotide sequence ID" value="NZ_JASAZZ010000001.1"/>
</dbReference>
<protein>
    <recommendedName>
        <fullName evidence="5">DUF4355 domain-containing protein</fullName>
    </recommendedName>
</protein>
<feature type="coiled-coil region" evidence="1">
    <location>
        <begin position="39"/>
        <end position="98"/>
    </location>
</feature>
<gene>
    <name evidence="3" type="ORF">QJV37_00185</name>
</gene>
<evidence type="ECO:0000313" key="3">
    <source>
        <dbReference type="EMBL" id="MDT0112539.1"/>
    </source>
</evidence>
<dbReference type="Proteomes" id="UP001252688">
    <property type="component" value="Unassembled WGS sequence"/>
</dbReference>
<reference evidence="3 4" key="1">
    <citation type="submission" date="2023-05" db="EMBL/GenBank/DDBJ databases">
        <title>A Combination of Whole Genome Sequencing and Metagenomics Reveals Diversity of Listeria spp. in Soil Collected from the Nantahala National Forest.</title>
        <authorList>
            <person name="Wang J."/>
            <person name="Schamp C.N."/>
            <person name="Hudson L.K."/>
            <person name="Chaggar H.K."/>
            <person name="Bryan D.W."/>
            <person name="Radosevich M."/>
            <person name="Denes T.G."/>
        </authorList>
    </citation>
    <scope>NUCLEOTIDE SEQUENCE [LARGE SCALE GENOMIC DNA]</scope>
    <source>
        <strain evidence="3 4">UTK S2-0002</strain>
    </source>
</reference>
<feature type="compositionally biased region" description="Polar residues" evidence="2">
    <location>
        <begin position="1"/>
        <end position="32"/>
    </location>
</feature>
<evidence type="ECO:0000256" key="1">
    <source>
        <dbReference type="SAM" id="Coils"/>
    </source>
</evidence>
<keyword evidence="4" id="KW-1185">Reference proteome</keyword>
<keyword evidence="1" id="KW-0175">Coiled coil</keyword>
<evidence type="ECO:0000256" key="2">
    <source>
        <dbReference type="SAM" id="MobiDB-lite"/>
    </source>
</evidence>
<sequence>MKDETQTNQNSTDGSLNAEEQSQEQVNTQKSETVPYDRFKTINNAKKQAEQELEQLRAQIDESKRLEDEENGRYKELYEKALKDKEEALQEKQQLSLNHFKTSKLAEAGFTGERLEKAKAFVTGETEEQLEQQIALFTELIPVEQPADPSVNAPGGNTETKTTKDKAEEKGREAARKLFKRK</sequence>
<name>A0ABU2IKR9_9LIST</name>